<protein>
    <submittedName>
        <fullName evidence="2">Uncharacterized protein</fullName>
    </submittedName>
</protein>
<evidence type="ECO:0000313" key="3">
    <source>
        <dbReference type="Proteomes" id="UP000199008"/>
    </source>
</evidence>
<organism evidence="2 3">
    <name type="scientific">Lacicoccus qingdaonensis</name>
    <dbReference type="NCBI Taxonomy" id="576118"/>
    <lineage>
        <taxon>Bacteria</taxon>
        <taxon>Bacillati</taxon>
        <taxon>Bacillota</taxon>
        <taxon>Bacilli</taxon>
        <taxon>Bacillales</taxon>
        <taxon>Salinicoccaceae</taxon>
        <taxon>Lacicoccus</taxon>
    </lineage>
</organism>
<name>A0A1G9E5Y7_9BACL</name>
<dbReference type="AlphaFoldDB" id="A0A1G9E5Y7"/>
<dbReference type="Proteomes" id="UP000199008">
    <property type="component" value="Unassembled WGS sequence"/>
</dbReference>
<dbReference type="STRING" id="576118.SAMN05216216_107109"/>
<feature type="transmembrane region" description="Helical" evidence="1">
    <location>
        <begin position="6"/>
        <end position="23"/>
    </location>
</feature>
<proteinExistence type="predicted"/>
<keyword evidence="1" id="KW-1133">Transmembrane helix</keyword>
<evidence type="ECO:0000313" key="2">
    <source>
        <dbReference type="EMBL" id="SDK71544.1"/>
    </source>
</evidence>
<keyword evidence="1" id="KW-0472">Membrane</keyword>
<keyword evidence="3" id="KW-1185">Reference proteome</keyword>
<feature type="transmembrane region" description="Helical" evidence="1">
    <location>
        <begin position="35"/>
        <end position="56"/>
    </location>
</feature>
<sequence>MLKNLLVSFTALNLIYFMVTVFINQNTDVENFFMLPFGLPSVIAFVLFFAGIVTLINENKRYVSWLMVVINGLLMIAPLLLIIFI</sequence>
<reference evidence="3" key="1">
    <citation type="submission" date="2016-10" db="EMBL/GenBank/DDBJ databases">
        <authorList>
            <person name="Varghese N."/>
            <person name="Submissions S."/>
        </authorList>
    </citation>
    <scope>NUCLEOTIDE SEQUENCE [LARGE SCALE GENOMIC DNA]</scope>
    <source>
        <strain evidence="3">CGMCC 1.8895</strain>
    </source>
</reference>
<gene>
    <name evidence="2" type="ORF">SAMN05216216_107109</name>
</gene>
<evidence type="ECO:0000256" key="1">
    <source>
        <dbReference type="SAM" id="Phobius"/>
    </source>
</evidence>
<feature type="transmembrane region" description="Helical" evidence="1">
    <location>
        <begin position="62"/>
        <end position="84"/>
    </location>
</feature>
<keyword evidence="1" id="KW-0812">Transmembrane</keyword>
<dbReference type="EMBL" id="FNFY01000007">
    <property type="protein sequence ID" value="SDK71544.1"/>
    <property type="molecule type" value="Genomic_DNA"/>
</dbReference>
<accession>A0A1G9E5Y7</accession>